<dbReference type="Proteomes" id="UP000580474">
    <property type="component" value="Unassembled WGS sequence"/>
</dbReference>
<dbReference type="AlphaFoldDB" id="A0A840NQ43"/>
<evidence type="ECO:0000313" key="3">
    <source>
        <dbReference type="EMBL" id="MBB5072105.1"/>
    </source>
</evidence>
<feature type="domain" description="NADP-dependent oxidoreductase" evidence="2">
    <location>
        <begin position="13"/>
        <end position="308"/>
    </location>
</feature>
<keyword evidence="4" id="KW-1185">Reference proteome</keyword>
<dbReference type="PANTHER" id="PTHR43364">
    <property type="entry name" value="NADH-SPECIFIC METHYLGLYOXAL REDUCTASE-RELATED"/>
    <property type="match status" value="1"/>
</dbReference>
<dbReference type="GO" id="GO:0047681">
    <property type="term" value="F:aryl-alcohol dehydrogenase (NADP+) activity"/>
    <property type="evidence" value="ECO:0007669"/>
    <property type="project" value="UniProtKB-EC"/>
</dbReference>
<keyword evidence="1 3" id="KW-0560">Oxidoreductase</keyword>
<dbReference type="InterPro" id="IPR050523">
    <property type="entry name" value="AKR_Detox_Biosynth"/>
</dbReference>
<dbReference type="CDD" id="cd19081">
    <property type="entry name" value="AKR_AKR9C1"/>
    <property type="match status" value="1"/>
</dbReference>
<evidence type="ECO:0000256" key="1">
    <source>
        <dbReference type="ARBA" id="ARBA00023002"/>
    </source>
</evidence>
<sequence length="311" mass="33352">MAPLGTTDLDVHPICLGGNVFGWTADRDDSFAVLDAYVAAGGNFIDTADLYMASAPGNSGGESETIIGEWLRARGNRGQVVIATKVAKLPGRRGLSPDNIRAAAEDSLRRLGVDHIDLYYAHEDDESVPQAETMAAFDGLVREGKVRHLAASNFTGDRLASALAASDREGLARFQAVQPHYNLVERAEYETDLAELVAREKLPVLPYFALAKGFLTGKYRPGDTFSDSPRADAARSYLDERGVKILTALEEIATLRGVPEASVALAWLRARPSIAAPIASARNTDQLTALLVAAELELTGAELERLTTASD</sequence>
<reference evidence="3 4" key="1">
    <citation type="submission" date="2020-08" db="EMBL/GenBank/DDBJ databases">
        <title>Sequencing the genomes of 1000 actinobacteria strains.</title>
        <authorList>
            <person name="Klenk H.-P."/>
        </authorList>
    </citation>
    <scope>NUCLEOTIDE SEQUENCE [LARGE SCALE GENOMIC DNA]</scope>
    <source>
        <strain evidence="3 4">DSM 45582</strain>
    </source>
</reference>
<dbReference type="InterPro" id="IPR036812">
    <property type="entry name" value="NAD(P)_OxRdtase_dom_sf"/>
</dbReference>
<accession>A0A840NQ43</accession>
<dbReference type="EMBL" id="JACHIV010000001">
    <property type="protein sequence ID" value="MBB5072105.1"/>
    <property type="molecule type" value="Genomic_DNA"/>
</dbReference>
<proteinExistence type="predicted"/>
<dbReference type="PANTHER" id="PTHR43364:SF6">
    <property type="entry name" value="OXIDOREDUCTASE-RELATED"/>
    <property type="match status" value="1"/>
</dbReference>
<organism evidence="3 4">
    <name type="scientific">Saccharopolyspora gloriosae</name>
    <dbReference type="NCBI Taxonomy" id="455344"/>
    <lineage>
        <taxon>Bacteria</taxon>
        <taxon>Bacillati</taxon>
        <taxon>Actinomycetota</taxon>
        <taxon>Actinomycetes</taxon>
        <taxon>Pseudonocardiales</taxon>
        <taxon>Pseudonocardiaceae</taxon>
        <taxon>Saccharopolyspora</taxon>
    </lineage>
</organism>
<evidence type="ECO:0000313" key="4">
    <source>
        <dbReference type="Proteomes" id="UP000580474"/>
    </source>
</evidence>
<evidence type="ECO:0000259" key="2">
    <source>
        <dbReference type="Pfam" id="PF00248"/>
    </source>
</evidence>
<name>A0A840NQ43_9PSEU</name>
<dbReference type="EC" id="1.1.1.91" evidence="3"/>
<dbReference type="FunFam" id="3.20.20.100:FF:000004">
    <property type="entry name" value="Oxidoreductase, aldo/keto reductase"/>
    <property type="match status" value="1"/>
</dbReference>
<dbReference type="InterPro" id="IPR023210">
    <property type="entry name" value="NADP_OxRdtase_dom"/>
</dbReference>
<protein>
    <submittedName>
        <fullName evidence="3">Aryl-alcohol dehydrogenase (NADP+)</fullName>
        <ecNumber evidence="3">1.1.1.91</ecNumber>
    </submittedName>
</protein>
<dbReference type="Pfam" id="PF00248">
    <property type="entry name" value="Aldo_ket_red"/>
    <property type="match status" value="1"/>
</dbReference>
<dbReference type="Gene3D" id="3.20.20.100">
    <property type="entry name" value="NADP-dependent oxidoreductase domain"/>
    <property type="match status" value="1"/>
</dbReference>
<dbReference type="GO" id="GO:0005829">
    <property type="term" value="C:cytosol"/>
    <property type="evidence" value="ECO:0007669"/>
    <property type="project" value="TreeGrafter"/>
</dbReference>
<comment type="caution">
    <text evidence="3">The sequence shown here is derived from an EMBL/GenBank/DDBJ whole genome shotgun (WGS) entry which is preliminary data.</text>
</comment>
<gene>
    <name evidence="3" type="ORF">BJ969_005193</name>
</gene>
<dbReference type="RefSeq" id="WP_184483215.1">
    <property type="nucleotide sequence ID" value="NZ_JACHIV010000001.1"/>
</dbReference>
<dbReference type="SUPFAM" id="SSF51430">
    <property type="entry name" value="NAD(P)-linked oxidoreductase"/>
    <property type="match status" value="1"/>
</dbReference>